<evidence type="ECO:0000313" key="1">
    <source>
        <dbReference type="EMBL" id="EIM25734.1"/>
    </source>
</evidence>
<dbReference type="RefSeq" id="WP_009494215.1">
    <property type="nucleotide sequence ID" value="NZ_CP141048.1"/>
</dbReference>
<organism evidence="1 2">
    <name type="scientific">Microvirga lotononidis</name>
    <dbReference type="NCBI Taxonomy" id="864069"/>
    <lineage>
        <taxon>Bacteria</taxon>
        <taxon>Pseudomonadati</taxon>
        <taxon>Pseudomonadota</taxon>
        <taxon>Alphaproteobacteria</taxon>
        <taxon>Hyphomicrobiales</taxon>
        <taxon>Methylobacteriaceae</taxon>
        <taxon>Microvirga</taxon>
    </lineage>
</organism>
<proteinExistence type="predicted"/>
<dbReference type="Proteomes" id="UP000003947">
    <property type="component" value="Unassembled WGS sequence"/>
</dbReference>
<accession>I4YP42</accession>
<dbReference type="PATRIC" id="fig|864069.3.peg.6915"/>
<sequence>MTPAKLVASLPESIRVGPHSIAIHAMDSRQAAEGRCYGFFSSIENRISIDGDMATLSRVCDTFLHEVTHAIWWAYGIEVGDCEERVVSIMGTAWTQVYRDNPWLLDWLKKALK</sequence>
<dbReference type="EMBL" id="JH660647">
    <property type="protein sequence ID" value="EIM25734.1"/>
    <property type="molecule type" value="Genomic_DNA"/>
</dbReference>
<evidence type="ECO:0008006" key="3">
    <source>
        <dbReference type="Google" id="ProtNLM"/>
    </source>
</evidence>
<dbReference type="STRING" id="864069.MicloDRAFT_00064610"/>
<dbReference type="HOGENOM" id="CLU_2130604_0_0_5"/>
<dbReference type="OrthoDB" id="8481811at2"/>
<dbReference type="AlphaFoldDB" id="I4YP42"/>
<reference evidence="1 2" key="1">
    <citation type="submission" date="2012-02" db="EMBL/GenBank/DDBJ databases">
        <title>Improved High-Quality Draft sequence of Microvirga sp. WSM3557.</title>
        <authorList>
            <consortium name="US DOE Joint Genome Institute"/>
            <person name="Lucas S."/>
            <person name="Han J."/>
            <person name="Lapidus A."/>
            <person name="Cheng J.-F."/>
            <person name="Goodwin L."/>
            <person name="Pitluck S."/>
            <person name="Peters L."/>
            <person name="Zhang X."/>
            <person name="Detter J.C."/>
            <person name="Han C."/>
            <person name="Tapia R."/>
            <person name="Land M."/>
            <person name="Hauser L."/>
            <person name="Kyrpides N."/>
            <person name="Ivanova N."/>
            <person name="Pagani I."/>
            <person name="Brau L."/>
            <person name="Yates R."/>
            <person name="O'Hara G."/>
            <person name="Rui T."/>
            <person name="Howieson J."/>
            <person name="Reeve W."/>
            <person name="Woyke T."/>
        </authorList>
    </citation>
    <scope>NUCLEOTIDE SEQUENCE [LARGE SCALE GENOMIC DNA]</scope>
    <source>
        <strain evidence="1 2">WSM3557</strain>
    </source>
</reference>
<keyword evidence="2" id="KW-1185">Reference proteome</keyword>
<name>I4YP42_9HYPH</name>
<gene>
    <name evidence="1" type="ORF">MicloDRAFT_00064610</name>
</gene>
<protein>
    <recommendedName>
        <fullName evidence="3">SprT-like domain-containing protein</fullName>
    </recommendedName>
</protein>
<evidence type="ECO:0000313" key="2">
    <source>
        <dbReference type="Proteomes" id="UP000003947"/>
    </source>
</evidence>